<reference evidence="2 3" key="1">
    <citation type="submission" date="2018-06" db="EMBL/GenBank/DDBJ databases">
        <authorList>
            <consortium name="Pathogen Informatics"/>
            <person name="Doyle S."/>
        </authorList>
    </citation>
    <scope>NUCLEOTIDE SEQUENCE [LARGE SCALE GENOMIC DNA]</scope>
    <source>
        <strain evidence="2 3">NCTC11224</strain>
    </source>
</reference>
<proteinExistence type="predicted"/>
<dbReference type="EMBL" id="UAVW01000016">
    <property type="protein sequence ID" value="SQB14851.1"/>
    <property type="molecule type" value="Genomic_DNA"/>
</dbReference>
<evidence type="ECO:0000313" key="2">
    <source>
        <dbReference type="EMBL" id="SQB14851.1"/>
    </source>
</evidence>
<accession>A0A2X2UMP8</accession>
<dbReference type="Gene3D" id="1.20.1440.60">
    <property type="entry name" value="23S rRNA-intervening sequence"/>
    <property type="match status" value="1"/>
</dbReference>
<gene>
    <name evidence="2" type="ORF">NCTC11224_03905</name>
</gene>
<dbReference type="RefSeq" id="WP_112482676.1">
    <property type="nucleotide sequence ID" value="NZ_JAIWZC010000001.1"/>
</dbReference>
<dbReference type="InterPro" id="IPR036583">
    <property type="entry name" value="23S_rRNA_IVS_sf"/>
</dbReference>
<evidence type="ECO:0000313" key="3">
    <source>
        <dbReference type="Proteomes" id="UP000251853"/>
    </source>
</evidence>
<evidence type="ECO:0000259" key="1">
    <source>
        <dbReference type="Pfam" id="PF22296"/>
    </source>
</evidence>
<keyword evidence="3" id="KW-1185">Reference proteome</keyword>
<dbReference type="Pfam" id="PF22296">
    <property type="entry name" value="bAvd"/>
    <property type="match status" value="1"/>
</dbReference>
<dbReference type="CDD" id="cd16376">
    <property type="entry name" value="Avd_like"/>
    <property type="match status" value="1"/>
</dbReference>
<name>A0A2X2UMP8_9FIRM</name>
<feature type="domain" description="bAvd-like" evidence="1">
    <location>
        <begin position="31"/>
        <end position="139"/>
    </location>
</feature>
<organism evidence="2 3">
    <name type="scientific">Enterocloster clostridioformis</name>
    <dbReference type="NCBI Taxonomy" id="1531"/>
    <lineage>
        <taxon>Bacteria</taxon>
        <taxon>Bacillati</taxon>
        <taxon>Bacillota</taxon>
        <taxon>Clostridia</taxon>
        <taxon>Lachnospirales</taxon>
        <taxon>Lachnospiraceae</taxon>
        <taxon>Enterocloster</taxon>
    </lineage>
</organism>
<dbReference type="Proteomes" id="UP000251853">
    <property type="component" value="Unassembled WGS sequence"/>
</dbReference>
<dbReference type="AlphaFoldDB" id="A0A2X2UMP8"/>
<dbReference type="InterPro" id="IPR055360">
    <property type="entry name" value="bAvd"/>
</dbReference>
<sequence>MEQQNVTLEDLAAQPLDGMGDNAKTEDFRMKNKVYEIIKYGNIALKDFPKYERATLAHEIRQSMYTILRLVITLENKHYKKTTLGELDTEVDVLRHFIRLAADPDMYPGKKPCLPFRKYENWAKLVNQLGGQIGNYEKFVNGVSNKGKKSGQ</sequence>
<protein>
    <recommendedName>
        <fullName evidence="1">bAvd-like domain-containing protein</fullName>
    </recommendedName>
</protein>